<name>A0A2S9YFF9_9BACT</name>
<dbReference type="AlphaFoldDB" id="A0A2S9YFF9"/>
<evidence type="ECO:0000256" key="2">
    <source>
        <dbReference type="SAM" id="SignalP"/>
    </source>
</evidence>
<dbReference type="EMBL" id="PVNL01000107">
    <property type="protein sequence ID" value="PRQ03772.1"/>
    <property type="molecule type" value="Genomic_DNA"/>
</dbReference>
<evidence type="ECO:0000256" key="1">
    <source>
        <dbReference type="SAM" id="MobiDB-lite"/>
    </source>
</evidence>
<sequence length="163" mass="16677">MTKLTRNTLFFACIGLLPGVLGACPSADDVGEDETGETDMGDGDGDPGDGDPGDGDGDPGDGDGDPGDGDGDPGDGDSAEAACMTTCATIDSCDAAPKVPMCVEECVVMHEELADKPKCLDAMFALTVCVGSLDCAELEEYYTSEDPPYPCIEEEQALCGQFG</sequence>
<accession>A0A2S9YFF9</accession>
<feature type="region of interest" description="Disordered" evidence="1">
    <location>
        <begin position="27"/>
        <end position="78"/>
    </location>
</feature>
<gene>
    <name evidence="3" type="ORF">ENSA7_52390</name>
</gene>
<protein>
    <submittedName>
        <fullName evidence="3">Uncharacterized protein</fullName>
    </submittedName>
</protein>
<feature type="chain" id="PRO_5015702472" evidence="2">
    <location>
        <begin position="24"/>
        <end position="163"/>
    </location>
</feature>
<comment type="caution">
    <text evidence="3">The sequence shown here is derived from an EMBL/GenBank/DDBJ whole genome shotgun (WGS) entry which is preliminary data.</text>
</comment>
<reference evidence="3 4" key="1">
    <citation type="submission" date="2018-03" db="EMBL/GenBank/DDBJ databases">
        <title>Draft Genome Sequences of the Obligatory Marine Myxobacteria Enhygromyxa salina SWB007.</title>
        <authorList>
            <person name="Poehlein A."/>
            <person name="Moghaddam J.A."/>
            <person name="Harms H."/>
            <person name="Alanjari M."/>
            <person name="Koenig G.M."/>
            <person name="Daniel R."/>
            <person name="Schaeberle T.F."/>
        </authorList>
    </citation>
    <scope>NUCLEOTIDE SEQUENCE [LARGE SCALE GENOMIC DNA]</scope>
    <source>
        <strain evidence="3 4">SWB007</strain>
    </source>
</reference>
<feature type="compositionally biased region" description="Acidic residues" evidence="1">
    <location>
        <begin position="29"/>
        <end position="78"/>
    </location>
</feature>
<evidence type="ECO:0000313" key="3">
    <source>
        <dbReference type="EMBL" id="PRQ03772.1"/>
    </source>
</evidence>
<evidence type="ECO:0000313" key="4">
    <source>
        <dbReference type="Proteomes" id="UP000238823"/>
    </source>
</evidence>
<feature type="signal peptide" evidence="2">
    <location>
        <begin position="1"/>
        <end position="23"/>
    </location>
</feature>
<keyword evidence="2" id="KW-0732">Signal</keyword>
<dbReference type="RefSeq" id="WP_106092131.1">
    <property type="nucleotide sequence ID" value="NZ_PVNL01000107.1"/>
</dbReference>
<dbReference type="PROSITE" id="PS51257">
    <property type="entry name" value="PROKAR_LIPOPROTEIN"/>
    <property type="match status" value="1"/>
</dbReference>
<proteinExistence type="predicted"/>
<organism evidence="3 4">
    <name type="scientific">Enhygromyxa salina</name>
    <dbReference type="NCBI Taxonomy" id="215803"/>
    <lineage>
        <taxon>Bacteria</taxon>
        <taxon>Pseudomonadati</taxon>
        <taxon>Myxococcota</taxon>
        <taxon>Polyangia</taxon>
        <taxon>Nannocystales</taxon>
        <taxon>Nannocystaceae</taxon>
        <taxon>Enhygromyxa</taxon>
    </lineage>
</organism>
<dbReference type="Proteomes" id="UP000238823">
    <property type="component" value="Unassembled WGS sequence"/>
</dbReference>